<dbReference type="RefSeq" id="WP_345156100.1">
    <property type="nucleotide sequence ID" value="NZ_BAABHC010000001.1"/>
</dbReference>
<comment type="caution">
    <text evidence="1">The sequence shown here is derived from an EMBL/GenBank/DDBJ whole genome shotgun (WGS) entry which is preliminary data.</text>
</comment>
<proteinExistence type="predicted"/>
<organism evidence="1 2">
    <name type="scientific">Pontibacter saemangeumensis</name>
    <dbReference type="NCBI Taxonomy" id="1084525"/>
    <lineage>
        <taxon>Bacteria</taxon>
        <taxon>Pseudomonadati</taxon>
        <taxon>Bacteroidota</taxon>
        <taxon>Cytophagia</taxon>
        <taxon>Cytophagales</taxon>
        <taxon>Hymenobacteraceae</taxon>
        <taxon>Pontibacter</taxon>
    </lineage>
</organism>
<name>A0ABP8L5G3_9BACT</name>
<dbReference type="Pfam" id="PF13376">
    <property type="entry name" value="OmdA"/>
    <property type="match status" value="1"/>
</dbReference>
<dbReference type="EMBL" id="BAABHC010000001">
    <property type="protein sequence ID" value="GAA4422586.1"/>
    <property type="molecule type" value="Genomic_DNA"/>
</dbReference>
<accession>A0ABP8L5G3</accession>
<keyword evidence="2" id="KW-1185">Reference proteome</keyword>
<protein>
    <submittedName>
        <fullName evidence="1">YdeI/OmpD-associated family protein</fullName>
    </submittedName>
</protein>
<gene>
    <name evidence="1" type="ORF">GCM10023188_00330</name>
</gene>
<dbReference type="Proteomes" id="UP001500552">
    <property type="component" value="Unassembled WGS sequence"/>
</dbReference>
<evidence type="ECO:0000313" key="2">
    <source>
        <dbReference type="Proteomes" id="UP001500552"/>
    </source>
</evidence>
<sequence length="210" mass="23238">MPELMKKLQLKAANGILLLHAPEEIAKALSEEGVTVTRAGEAPARGACDAVLLFVQRQQQLEQEAPRAIALLKPGGMLWIAYPKKSSGIETDLTRDEGWRAVAALAYEAVRQVALNDTWSALRFRHRSERKAPSMFGVDLPGIDRKTKTVTVPGDLQQALEEAGLSEQFNQLAFTHRKEHVAAVLAAKRPETRASRIRKVVEQLSRKQEA</sequence>
<evidence type="ECO:0000313" key="1">
    <source>
        <dbReference type="EMBL" id="GAA4422586.1"/>
    </source>
</evidence>
<reference evidence="2" key="1">
    <citation type="journal article" date="2019" name="Int. J. Syst. Evol. Microbiol.">
        <title>The Global Catalogue of Microorganisms (GCM) 10K type strain sequencing project: providing services to taxonomists for standard genome sequencing and annotation.</title>
        <authorList>
            <consortium name="The Broad Institute Genomics Platform"/>
            <consortium name="The Broad Institute Genome Sequencing Center for Infectious Disease"/>
            <person name="Wu L."/>
            <person name="Ma J."/>
        </authorList>
    </citation>
    <scope>NUCLEOTIDE SEQUENCE [LARGE SCALE GENOMIC DNA]</scope>
    <source>
        <strain evidence="2">JCM 17926</strain>
    </source>
</reference>